<comment type="caution">
    <text evidence="1">The sequence shown here is derived from an EMBL/GenBank/DDBJ whole genome shotgun (WGS) entry which is preliminary data.</text>
</comment>
<name>A0A9W6PVB5_9ACTN</name>
<dbReference type="AlphaFoldDB" id="A0A9W6PVB5"/>
<gene>
    <name evidence="1" type="ORF">Arub01_25410</name>
</gene>
<dbReference type="Proteomes" id="UP001165124">
    <property type="component" value="Unassembled WGS sequence"/>
</dbReference>
<proteinExistence type="predicted"/>
<evidence type="ECO:0000313" key="2">
    <source>
        <dbReference type="Proteomes" id="UP001165124"/>
    </source>
</evidence>
<sequence length="776" mass="84968">MLLTVHKCEPGTADAAQGAEAAPVKTVLFHPVGSGDLIFSQKSSLEVPADFIEGLDAARRGDRPLRKVFDGLAAAGLDVDAVVLLGTVNSHRPGVKPYAAHAHDLRRALCHLPSAFGRQSSPVHVRVAEIAEPTIRHSVGPCRAVLADMKPAECLLTFGAGSFALGVGALMAALEADVPATLVPVDDVASAYRLTDLIDPRDRLYDWLLRHRFWDELAELDPDGAEIWRLLAARQRADTGPAVQAAQTCGVAGLTSGQLAKLAELWPTVQAAFFERAARGEVIDQSLLRAWFGEQLSRRLEREREKLPRQTREAITDLVARLTRRDVERGTATLIRRARQRLPRTVTGQCAAMLRDTDLEQFYAAAATHNARFSGPLPATVIEQAEAWERGDLVPRLVSSRNRTAWPVLGSGDVLVLMGVGLPRDDRDFDRQDMEALRKVISWASACRDGLPRRGRVRLRLLASSESADRARTLATWARSFLSEVDGEAEVVSPLPTGPGDVDEVRARIRTALEAAGPPTGRSGSGSLRDVDEVILIINPGKPVIGHGMIAAGVEWSLTAACILRVGELSRDRGVQPILRKGGRVLRRLGADPLVARLAKGALQRLDVLTALRLLEQGSPRVDSVREATARLHRHLYGDPDPAVDLAARRTLARQRLYLVTRVLSAEPWPACHLAIESLRPSLFDWQTWQHIKATSPALRELERLRNASPYAHLLDKLRQRRDAAVLPPTKHHIAQLLARAIADLGGNDHTGKDDALFLQYERVWAELHRLAASLP</sequence>
<reference evidence="1" key="1">
    <citation type="submission" date="2023-02" db="EMBL/GenBank/DDBJ databases">
        <title>Actinomadura rubrobrunea NBRC 14622.</title>
        <authorList>
            <person name="Ichikawa N."/>
            <person name="Sato H."/>
            <person name="Tonouchi N."/>
        </authorList>
    </citation>
    <scope>NUCLEOTIDE SEQUENCE</scope>
    <source>
        <strain evidence="1">NBRC 14622</strain>
    </source>
</reference>
<dbReference type="EMBL" id="BSRZ01000005">
    <property type="protein sequence ID" value="GLW64297.1"/>
    <property type="molecule type" value="Genomic_DNA"/>
</dbReference>
<evidence type="ECO:0000313" key="1">
    <source>
        <dbReference type="EMBL" id="GLW64297.1"/>
    </source>
</evidence>
<organism evidence="1 2">
    <name type="scientific">Actinomadura rubrobrunea</name>
    <dbReference type="NCBI Taxonomy" id="115335"/>
    <lineage>
        <taxon>Bacteria</taxon>
        <taxon>Bacillati</taxon>
        <taxon>Actinomycetota</taxon>
        <taxon>Actinomycetes</taxon>
        <taxon>Streptosporangiales</taxon>
        <taxon>Thermomonosporaceae</taxon>
        <taxon>Actinomadura</taxon>
    </lineage>
</organism>
<protein>
    <submittedName>
        <fullName evidence="1">Uncharacterized protein</fullName>
    </submittedName>
</protein>
<accession>A0A9W6PVB5</accession>
<keyword evidence="2" id="KW-1185">Reference proteome</keyword>